<evidence type="ECO:0000313" key="2">
    <source>
        <dbReference type="EMBL" id="MEL4889882.1"/>
    </source>
</evidence>
<comment type="caution">
    <text evidence="2">The sequence shown here is derived from an EMBL/GenBank/DDBJ whole genome shotgun (WGS) entry which is preliminary data.</text>
</comment>
<gene>
    <name evidence="2" type="ORF">PIQ37_00495</name>
</gene>
<organism evidence="2 3">
    <name type="scientific">Xanthomonas protegens</name>
    <dbReference type="NCBI Taxonomy" id="3380705"/>
    <lineage>
        <taxon>Bacteria</taxon>
        <taxon>Pseudomonadati</taxon>
        <taxon>Pseudomonadota</taxon>
        <taxon>Gammaproteobacteria</taxon>
        <taxon>Lysobacterales</taxon>
        <taxon>Lysobacteraceae</taxon>
        <taxon>Xanthomonas</taxon>
    </lineage>
</organism>
<keyword evidence="3" id="KW-1185">Reference proteome</keyword>
<evidence type="ECO:0000313" key="3">
    <source>
        <dbReference type="Proteomes" id="UP001486626"/>
    </source>
</evidence>
<dbReference type="Proteomes" id="UP001486626">
    <property type="component" value="Unassembled WGS sequence"/>
</dbReference>
<accession>A0ABU9L6R4</accession>
<dbReference type="EMBL" id="JAQJCQ010000001">
    <property type="protein sequence ID" value="MEL4889882.1"/>
    <property type="molecule type" value="Genomic_DNA"/>
</dbReference>
<dbReference type="RefSeq" id="WP_342072432.1">
    <property type="nucleotide sequence ID" value="NZ_JAQJCQ010000001.1"/>
</dbReference>
<protein>
    <submittedName>
        <fullName evidence="2">Uncharacterized protein</fullName>
    </submittedName>
</protein>
<sequence>MIALALAVAGWWLAVDRDDDGSGSRATQATPSTPANDPPRPQPTH</sequence>
<feature type="region of interest" description="Disordered" evidence="1">
    <location>
        <begin position="16"/>
        <end position="45"/>
    </location>
</feature>
<feature type="compositionally biased region" description="Pro residues" evidence="1">
    <location>
        <begin position="36"/>
        <end position="45"/>
    </location>
</feature>
<name>A0ABU9L6R4_9XANT</name>
<evidence type="ECO:0000256" key="1">
    <source>
        <dbReference type="SAM" id="MobiDB-lite"/>
    </source>
</evidence>
<proteinExistence type="predicted"/>
<feature type="compositionally biased region" description="Polar residues" evidence="1">
    <location>
        <begin position="24"/>
        <end position="35"/>
    </location>
</feature>
<reference evidence="2 3" key="1">
    <citation type="journal article" date="2024" name="FEMS Microbiol. Lett.">
        <title>Xanthomonas protegens sp. nov., a novel rice seed-associated bacterium, provides in vivo protection against X. oryzae pv. oryzae, the bacterial leaf blight pathogen.</title>
        <authorList>
            <person name="Rana R."/>
            <person name="Sharma A."/>
            <person name="Madhavan V.N."/>
            <person name="Korpole S."/>
            <person name="Sonti R.V."/>
            <person name="Patel H.K."/>
            <person name="Patil P.B."/>
        </authorList>
    </citation>
    <scope>NUCLEOTIDE SEQUENCE [LARGE SCALE GENOMIC DNA]</scope>
    <source>
        <strain evidence="2 3">PPL118</strain>
    </source>
</reference>